<dbReference type="Pfam" id="PF13530">
    <property type="entry name" value="SCP2_2"/>
    <property type="match status" value="1"/>
</dbReference>
<gene>
    <name evidence="2" type="ORF">N803_02235</name>
</gene>
<dbReference type="Gene3D" id="3.30.1050.10">
    <property type="entry name" value="SCP2 sterol-binding domain"/>
    <property type="match status" value="1"/>
</dbReference>
<evidence type="ECO:0000313" key="2">
    <source>
        <dbReference type="EMBL" id="KGN39610.1"/>
    </source>
</evidence>
<feature type="domain" description="Enhanced intracellular survival protein" evidence="1">
    <location>
        <begin position="6"/>
        <end position="60"/>
    </location>
</feature>
<protein>
    <recommendedName>
        <fullName evidence="1">Enhanced intracellular survival protein domain-containing protein</fullName>
    </recommendedName>
</protein>
<sequence length="64" mass="6460">MTTADDADTADVELDVETLGSLYLGGTAVGDLVDAGRITGSADSLARFSALTDGGPTPRCATHF</sequence>
<reference evidence="2 3" key="1">
    <citation type="submission" date="2013-08" db="EMBL/GenBank/DDBJ databases">
        <title>The genome sequence of Knoellia subterranea.</title>
        <authorList>
            <person name="Zhu W."/>
            <person name="Wang G."/>
        </authorList>
    </citation>
    <scope>NUCLEOTIDE SEQUENCE [LARGE SCALE GENOMIC DNA]</scope>
    <source>
        <strain evidence="2 3">KCTC 19937</strain>
    </source>
</reference>
<dbReference type="InterPro" id="IPR025559">
    <property type="entry name" value="Eis_dom"/>
</dbReference>
<organism evidence="2 3">
    <name type="scientific">Knoellia subterranea KCTC 19937</name>
    <dbReference type="NCBI Taxonomy" id="1385521"/>
    <lineage>
        <taxon>Bacteria</taxon>
        <taxon>Bacillati</taxon>
        <taxon>Actinomycetota</taxon>
        <taxon>Actinomycetes</taxon>
        <taxon>Micrococcales</taxon>
        <taxon>Intrasporangiaceae</taxon>
        <taxon>Knoellia</taxon>
    </lineage>
</organism>
<dbReference type="InterPro" id="IPR036527">
    <property type="entry name" value="SCP2_sterol-bd_dom_sf"/>
</dbReference>
<evidence type="ECO:0000313" key="3">
    <source>
        <dbReference type="Proteomes" id="UP000030011"/>
    </source>
</evidence>
<keyword evidence="3" id="KW-1185">Reference proteome</keyword>
<evidence type="ECO:0000259" key="1">
    <source>
        <dbReference type="Pfam" id="PF13530"/>
    </source>
</evidence>
<proteinExistence type="predicted"/>
<dbReference type="RefSeq" id="WP_035902244.1">
    <property type="nucleotide sequence ID" value="NZ_AVPK01000001.1"/>
</dbReference>
<dbReference type="SUPFAM" id="SSF55718">
    <property type="entry name" value="SCP-like"/>
    <property type="match status" value="1"/>
</dbReference>
<dbReference type="STRING" id="1385521.N803_02235"/>
<dbReference type="OrthoDB" id="8399956at2"/>
<dbReference type="AlphaFoldDB" id="A0A0A0JQ89"/>
<dbReference type="EMBL" id="AVPK01000001">
    <property type="protein sequence ID" value="KGN39610.1"/>
    <property type="molecule type" value="Genomic_DNA"/>
</dbReference>
<accession>A0A0A0JQ89</accession>
<dbReference type="Proteomes" id="UP000030011">
    <property type="component" value="Unassembled WGS sequence"/>
</dbReference>
<name>A0A0A0JQ89_9MICO</name>
<comment type="caution">
    <text evidence="2">The sequence shown here is derived from an EMBL/GenBank/DDBJ whole genome shotgun (WGS) entry which is preliminary data.</text>
</comment>